<evidence type="ECO:0000313" key="2">
    <source>
        <dbReference type="Proteomes" id="UP000026915"/>
    </source>
</evidence>
<gene>
    <name evidence="1" type="ORF">TCM_025987</name>
</gene>
<protein>
    <submittedName>
        <fullName evidence="1">Uncharacterized protein</fullName>
    </submittedName>
</protein>
<dbReference type="HOGENOM" id="CLU_2799137_0_0_1"/>
<dbReference type="AlphaFoldDB" id="A0A061F051"/>
<dbReference type="EMBL" id="CM001883">
    <property type="protein sequence ID" value="EOY10685.1"/>
    <property type="molecule type" value="Genomic_DNA"/>
</dbReference>
<dbReference type="Gramene" id="EOY10685">
    <property type="protein sequence ID" value="EOY10685"/>
    <property type="gene ID" value="TCM_025987"/>
</dbReference>
<sequence>MALNTKQSPLTTVQAQSSQIKQRKRRRLQVCCQVEVIRDEQECQQTQRLEKNAKPLQSHQLFQQLRFL</sequence>
<organism evidence="1 2">
    <name type="scientific">Theobroma cacao</name>
    <name type="common">Cacao</name>
    <name type="synonym">Cocoa</name>
    <dbReference type="NCBI Taxonomy" id="3641"/>
    <lineage>
        <taxon>Eukaryota</taxon>
        <taxon>Viridiplantae</taxon>
        <taxon>Streptophyta</taxon>
        <taxon>Embryophyta</taxon>
        <taxon>Tracheophyta</taxon>
        <taxon>Spermatophyta</taxon>
        <taxon>Magnoliopsida</taxon>
        <taxon>eudicotyledons</taxon>
        <taxon>Gunneridae</taxon>
        <taxon>Pentapetalae</taxon>
        <taxon>rosids</taxon>
        <taxon>malvids</taxon>
        <taxon>Malvales</taxon>
        <taxon>Malvaceae</taxon>
        <taxon>Byttnerioideae</taxon>
        <taxon>Theobroma</taxon>
    </lineage>
</organism>
<accession>A0A061F051</accession>
<reference evidence="1 2" key="1">
    <citation type="journal article" date="2013" name="Genome Biol.">
        <title>The genome sequence of the most widely cultivated cacao type and its use to identify candidate genes regulating pod color.</title>
        <authorList>
            <person name="Motamayor J.C."/>
            <person name="Mockaitis K."/>
            <person name="Schmutz J."/>
            <person name="Haiminen N."/>
            <person name="Iii D.L."/>
            <person name="Cornejo O."/>
            <person name="Findley S.D."/>
            <person name="Zheng P."/>
            <person name="Utro F."/>
            <person name="Royaert S."/>
            <person name="Saski C."/>
            <person name="Jenkins J."/>
            <person name="Podicheti R."/>
            <person name="Zhao M."/>
            <person name="Scheffler B.E."/>
            <person name="Stack J.C."/>
            <person name="Feltus F.A."/>
            <person name="Mustiga G.M."/>
            <person name="Amores F."/>
            <person name="Phillips W."/>
            <person name="Marelli J.P."/>
            <person name="May G.D."/>
            <person name="Shapiro H."/>
            <person name="Ma J."/>
            <person name="Bustamante C.D."/>
            <person name="Schnell R.J."/>
            <person name="Main D."/>
            <person name="Gilbert D."/>
            <person name="Parida L."/>
            <person name="Kuhn D.N."/>
        </authorList>
    </citation>
    <scope>NUCLEOTIDE SEQUENCE [LARGE SCALE GENOMIC DNA]</scope>
    <source>
        <strain evidence="2">cv. Matina 1-6</strain>
    </source>
</reference>
<proteinExistence type="predicted"/>
<dbReference type="InParanoid" id="A0A061F051"/>
<dbReference type="Proteomes" id="UP000026915">
    <property type="component" value="Chromosome 5"/>
</dbReference>
<name>A0A061F051_THECC</name>
<evidence type="ECO:0000313" key="1">
    <source>
        <dbReference type="EMBL" id="EOY10685.1"/>
    </source>
</evidence>
<keyword evidence="2" id="KW-1185">Reference proteome</keyword>